<keyword evidence="1" id="KW-1133">Transmembrane helix</keyword>
<geneLocation type="plasmid" evidence="4">
    <name>pMSR2B</name>
</geneLocation>
<feature type="transmembrane region" description="Helical" evidence="1">
    <location>
        <begin position="106"/>
        <end position="128"/>
    </location>
</feature>
<evidence type="ECO:0000313" key="6">
    <source>
        <dbReference type="Proteomes" id="UP001171299"/>
    </source>
</evidence>
<feature type="transmembrane region" description="Helical" evidence="1">
    <location>
        <begin position="166"/>
        <end position="185"/>
    </location>
</feature>
<organism evidence="4 5">
    <name type="scientific">Pantoea phytobeneficialis</name>
    <dbReference type="NCBI Taxonomy" id="2052056"/>
    <lineage>
        <taxon>Bacteria</taxon>
        <taxon>Pseudomonadati</taxon>
        <taxon>Pseudomonadota</taxon>
        <taxon>Gammaproteobacteria</taxon>
        <taxon>Enterobacterales</taxon>
        <taxon>Erwiniaceae</taxon>
        <taxon>Pantoea</taxon>
    </lineage>
</organism>
<feature type="transmembrane region" description="Helical" evidence="1">
    <location>
        <begin position="69"/>
        <end position="86"/>
    </location>
</feature>
<reference evidence="5" key="1">
    <citation type="submission" date="2017-11" db="EMBL/GenBank/DDBJ databases">
        <title>Genome sequence of Pantoea sp. MSR2.</title>
        <authorList>
            <person name="Nascimento F.X."/>
        </authorList>
    </citation>
    <scope>NUCLEOTIDE SEQUENCE [LARGE SCALE GENOMIC DNA]</scope>
    <source>
        <strain evidence="5">MSR2</strain>
        <plasmid evidence="5">pmsr2b</plasmid>
    </source>
</reference>
<dbReference type="Proteomes" id="UP001171299">
    <property type="component" value="Unassembled WGS sequence"/>
</dbReference>
<dbReference type="GO" id="GO:0080120">
    <property type="term" value="P:CAAX-box protein maturation"/>
    <property type="evidence" value="ECO:0007669"/>
    <property type="project" value="UniProtKB-ARBA"/>
</dbReference>
<evidence type="ECO:0000313" key="4">
    <source>
        <dbReference type="EMBL" id="QGR09530.1"/>
    </source>
</evidence>
<dbReference type="AlphaFoldDB" id="A0AAP9H9Z4"/>
<dbReference type="KEGG" id="ppho:CTZ24_23980"/>
<geneLocation type="plasmid" evidence="5">
    <name>pmsr2b</name>
</geneLocation>
<evidence type="ECO:0000313" key="3">
    <source>
        <dbReference type="EMBL" id="MDO6407424.1"/>
    </source>
</evidence>
<gene>
    <name evidence="4" type="ORF">CTZ24_23980</name>
    <name evidence="3" type="ORF">Q3404_12630</name>
</gene>
<dbReference type="Pfam" id="PF02517">
    <property type="entry name" value="Rce1-like"/>
    <property type="match status" value="1"/>
</dbReference>
<reference evidence="3" key="3">
    <citation type="submission" date="2023-07" db="EMBL/GenBank/DDBJ databases">
        <title>The extreme plant-growth-promoting properties of Pantoea phytobeneficialis PF55 revealed by functional and genomic analysis.</title>
        <authorList>
            <person name="Nascimento F.X."/>
            <person name="Marcio R.J."/>
        </authorList>
    </citation>
    <scope>NUCLEOTIDE SEQUENCE</scope>
    <source>
        <strain evidence="3">PF55</strain>
    </source>
</reference>
<dbReference type="InterPro" id="IPR003675">
    <property type="entry name" value="Rce1/LyrA-like_dom"/>
</dbReference>
<protein>
    <submittedName>
        <fullName evidence="3 4">CPBP family intramembrane metalloprotease</fullName>
        <ecNumber evidence="3">3.4.-.-</ecNumber>
    </submittedName>
</protein>
<feature type="transmembrane region" description="Helical" evidence="1">
    <location>
        <begin position="40"/>
        <end position="57"/>
    </location>
</feature>
<feature type="transmembrane region" description="Helical" evidence="1">
    <location>
        <begin position="222"/>
        <end position="239"/>
    </location>
</feature>
<keyword evidence="3" id="KW-0378">Hydrolase</keyword>
<keyword evidence="1" id="KW-0472">Membrane</keyword>
<dbReference type="EMBL" id="CP024638">
    <property type="protein sequence ID" value="QGR09530.1"/>
    <property type="molecule type" value="Genomic_DNA"/>
</dbReference>
<feature type="domain" description="CAAX prenyl protease 2/Lysostaphin resistance protein A-like" evidence="2">
    <location>
        <begin position="168"/>
        <end position="258"/>
    </location>
</feature>
<keyword evidence="4" id="KW-0482">Metalloprotease</keyword>
<dbReference type="GO" id="GO:0008237">
    <property type="term" value="F:metallopeptidase activity"/>
    <property type="evidence" value="ECO:0007669"/>
    <property type="project" value="UniProtKB-KW"/>
</dbReference>
<keyword evidence="4" id="KW-0645">Protease</keyword>
<evidence type="ECO:0000313" key="5">
    <source>
        <dbReference type="Proteomes" id="UP000424872"/>
    </source>
</evidence>
<dbReference type="EC" id="3.4.-.-" evidence="3"/>
<feature type="transmembrane region" description="Helical" evidence="1">
    <location>
        <begin position="246"/>
        <end position="269"/>
    </location>
</feature>
<evidence type="ECO:0000256" key="1">
    <source>
        <dbReference type="SAM" id="Phobius"/>
    </source>
</evidence>
<dbReference type="Proteomes" id="UP000424872">
    <property type="component" value="Plasmid pMSR2B"/>
</dbReference>
<dbReference type="EMBL" id="JAUOOM010000011">
    <property type="protein sequence ID" value="MDO6407424.1"/>
    <property type="molecule type" value="Genomic_DNA"/>
</dbReference>
<feature type="transmembrane region" description="Helical" evidence="1">
    <location>
        <begin position="197"/>
        <end position="216"/>
    </location>
</feature>
<dbReference type="RefSeq" id="WP_208726712.1">
    <property type="nucleotide sequence ID" value="NZ_CP024638.1"/>
</dbReference>
<keyword evidence="6" id="KW-1185">Reference proteome</keyword>
<proteinExistence type="predicted"/>
<sequence>MWILLAIALLFLETHKKFALGILLITVILATYTHVLDWQAWLFFAGLLLVALTSFRFGENKLVRYGAEVLMLIAAIALMTHQLPGFHNVKVLDQVIAGPQSVPFTMYYNFDKALTPFVLLVVMRSLFVSQPSRQALRWQWLGLVLSVPALLWLAVYFGGLKPERHLPQWLIQFAFANVFFVSLAEEALFRGYLQQRLAGWISPFLALVLAALLFGLMHITGGILLVVFASLAGLIYGLAWMWSGRLWVAVLFHVALNMLHLLFFTYPMLRH</sequence>
<accession>A0AAP9H9Z4</accession>
<reference evidence="4" key="2">
    <citation type="journal article" date="2020" name="Environ. Microbiol.">
        <title>The extreme plant-growth-promoting properties of Pantoea phytobeneficialis MSR2 revealed by functional and genomic analysis.</title>
        <authorList>
            <person name="Nascimento F.X."/>
            <person name="Hernandez A.G."/>
            <person name="Glick B.R."/>
            <person name="Rossi M.J."/>
        </authorList>
    </citation>
    <scope>NUCLEOTIDE SEQUENCE</scope>
    <source>
        <strain evidence="4">MSR2</strain>
    </source>
</reference>
<dbReference type="GO" id="GO:0004175">
    <property type="term" value="F:endopeptidase activity"/>
    <property type="evidence" value="ECO:0007669"/>
    <property type="project" value="UniProtKB-ARBA"/>
</dbReference>
<keyword evidence="4" id="KW-0614">Plasmid</keyword>
<name>A0AAP9H9Z4_9GAMM</name>
<keyword evidence="1" id="KW-0812">Transmembrane</keyword>
<feature type="transmembrane region" description="Helical" evidence="1">
    <location>
        <begin position="140"/>
        <end position="160"/>
    </location>
</feature>
<evidence type="ECO:0000259" key="2">
    <source>
        <dbReference type="Pfam" id="PF02517"/>
    </source>
</evidence>